<gene>
    <name evidence="1" type="ORF">HH308_15080</name>
</gene>
<dbReference type="RefSeq" id="WP_170195033.1">
    <property type="nucleotide sequence ID" value="NZ_JABBNB010000014.1"/>
</dbReference>
<comment type="caution">
    <text evidence="1">The sequence shown here is derived from an EMBL/GenBank/DDBJ whole genome shotgun (WGS) entry which is preliminary data.</text>
</comment>
<dbReference type="Proteomes" id="UP000550729">
    <property type="component" value="Unassembled WGS sequence"/>
</dbReference>
<organism evidence="1 2">
    <name type="scientific">Gordonia asplenii</name>
    <dbReference type="NCBI Taxonomy" id="2725283"/>
    <lineage>
        <taxon>Bacteria</taxon>
        <taxon>Bacillati</taxon>
        <taxon>Actinomycetota</taxon>
        <taxon>Actinomycetes</taxon>
        <taxon>Mycobacteriales</taxon>
        <taxon>Gordoniaceae</taxon>
        <taxon>Gordonia</taxon>
    </lineage>
</organism>
<evidence type="ECO:0000313" key="2">
    <source>
        <dbReference type="Proteomes" id="UP000550729"/>
    </source>
</evidence>
<reference evidence="1 2" key="1">
    <citation type="submission" date="2020-04" db="EMBL/GenBank/DDBJ databases">
        <title>Gordonia sp. nov. TBRC 11910.</title>
        <authorList>
            <person name="Suriyachadkun C."/>
        </authorList>
    </citation>
    <scope>NUCLEOTIDE SEQUENCE [LARGE SCALE GENOMIC DNA]</scope>
    <source>
        <strain evidence="1 2">TBRC 11910</strain>
    </source>
</reference>
<dbReference type="EMBL" id="JABBNB010000014">
    <property type="protein sequence ID" value="NMO02537.1"/>
    <property type="molecule type" value="Genomic_DNA"/>
</dbReference>
<evidence type="ECO:0000313" key="1">
    <source>
        <dbReference type="EMBL" id="NMO02537.1"/>
    </source>
</evidence>
<sequence length="148" mass="15782">MARELLGMATDPDLPPNVKLAAVKDALDRANVSGKSEVEVSVTTPLFEQILGGLRSKSRSARGEVDDVDPALSWVQEELTAQVVDDADEYEHTSARAVQPDTEELDVIDAETVEVLPAQPNTGGLQSLEDALATLQEAQPPTAHTAPK</sequence>
<proteinExistence type="predicted"/>
<name>A0A848KWU0_9ACTN</name>
<dbReference type="AlphaFoldDB" id="A0A848KWU0"/>
<accession>A0A848KWU0</accession>
<protein>
    <submittedName>
        <fullName evidence="1">Uncharacterized protein</fullName>
    </submittedName>
</protein>
<keyword evidence="2" id="KW-1185">Reference proteome</keyword>